<dbReference type="InterPro" id="IPR043461">
    <property type="entry name" value="LpxH-like"/>
</dbReference>
<organism evidence="7 8">
    <name type="scientific">Schaedlerella arabinosiphila</name>
    <dbReference type="NCBI Taxonomy" id="2044587"/>
    <lineage>
        <taxon>Bacteria</taxon>
        <taxon>Bacillati</taxon>
        <taxon>Bacillota</taxon>
        <taxon>Clostridia</taxon>
        <taxon>Lachnospirales</taxon>
        <taxon>Lachnospiraceae</taxon>
        <taxon>Schaedlerella</taxon>
    </lineage>
</organism>
<dbReference type="EMBL" id="RHJS01000002">
    <property type="protein sequence ID" value="RRK32391.1"/>
    <property type="molecule type" value="Genomic_DNA"/>
</dbReference>
<evidence type="ECO:0000256" key="1">
    <source>
        <dbReference type="ARBA" id="ARBA00022475"/>
    </source>
</evidence>
<evidence type="ECO:0000313" key="7">
    <source>
        <dbReference type="EMBL" id="RRK32391.1"/>
    </source>
</evidence>
<sequence length="319" mass="36592">MGWYQRITGAFCDAPVIPLDCSSRFALFSDCHRGVGNTNDNFLKNQHLYLAALRHYFQNGYTYIELGDGDELWENRSLARIIDIHDDVFRMLKEFHRQNRLCMIYGNHDHCKKNVRYCRRHCSAFYCQHATTNFCQTPLQPVSPQSEAETAACLLPDICFHSGIILRDSISQKEIYLTHGHQADFLNSTLAPLSGFLVRYLWKPLEAIGVSDPTSAARNYTKKKKTETRLASWASQEQKLLITGHTHRPMIGSPDSPYFNAGSCVHPSSITCIEIQSRRITLVKWTMQTRSDLSLYVAREELEPPVCLEIFQKKTQPII</sequence>
<evidence type="ECO:0000313" key="8">
    <source>
        <dbReference type="Proteomes" id="UP000274920"/>
    </source>
</evidence>
<accession>A0A426DI74</accession>
<keyword evidence="2" id="KW-0997">Cell inner membrane</keyword>
<dbReference type="SUPFAM" id="SSF56300">
    <property type="entry name" value="Metallo-dependent phosphatases"/>
    <property type="match status" value="1"/>
</dbReference>
<dbReference type="Proteomes" id="UP000274920">
    <property type="component" value="Unassembled WGS sequence"/>
</dbReference>
<dbReference type="PANTHER" id="PTHR34990">
    <property type="entry name" value="UDP-2,3-DIACYLGLUCOSAMINE HYDROLASE-RELATED"/>
    <property type="match status" value="1"/>
</dbReference>
<comment type="caution">
    <text evidence="7">The sequence shown here is derived from an EMBL/GenBank/DDBJ whole genome shotgun (WGS) entry which is preliminary data.</text>
</comment>
<feature type="domain" description="Calcineurin-like phosphoesterase" evidence="6">
    <location>
        <begin position="24"/>
        <end position="249"/>
    </location>
</feature>
<dbReference type="GO" id="GO:0016020">
    <property type="term" value="C:membrane"/>
    <property type="evidence" value="ECO:0007669"/>
    <property type="project" value="GOC"/>
</dbReference>
<evidence type="ECO:0000256" key="3">
    <source>
        <dbReference type="ARBA" id="ARBA00022723"/>
    </source>
</evidence>
<keyword evidence="8" id="KW-1185">Reference proteome</keyword>
<dbReference type="Gene3D" id="3.60.21.10">
    <property type="match status" value="1"/>
</dbReference>
<keyword evidence="5" id="KW-0464">Manganese</keyword>
<dbReference type="AlphaFoldDB" id="A0A426DI74"/>
<dbReference type="RefSeq" id="WP_125127862.1">
    <property type="nucleotide sequence ID" value="NZ_CASCYM010000036.1"/>
</dbReference>
<evidence type="ECO:0000259" key="6">
    <source>
        <dbReference type="Pfam" id="PF00149"/>
    </source>
</evidence>
<protein>
    <submittedName>
        <fullName evidence="7">Serine/threonine protein phosphatase</fullName>
    </submittedName>
</protein>
<dbReference type="GO" id="GO:0046872">
    <property type="term" value="F:metal ion binding"/>
    <property type="evidence" value="ECO:0007669"/>
    <property type="project" value="UniProtKB-KW"/>
</dbReference>
<evidence type="ECO:0000256" key="5">
    <source>
        <dbReference type="ARBA" id="ARBA00023211"/>
    </source>
</evidence>
<gene>
    <name evidence="7" type="ORF">EBB54_14240</name>
</gene>
<dbReference type="InterPro" id="IPR029052">
    <property type="entry name" value="Metallo-depent_PP-like"/>
</dbReference>
<evidence type="ECO:0000256" key="4">
    <source>
        <dbReference type="ARBA" id="ARBA00023136"/>
    </source>
</evidence>
<keyword evidence="4" id="KW-0472">Membrane</keyword>
<dbReference type="InterPro" id="IPR004843">
    <property type="entry name" value="Calcineurin-like_PHP"/>
</dbReference>
<keyword evidence="3" id="KW-0479">Metal-binding</keyword>
<evidence type="ECO:0000256" key="2">
    <source>
        <dbReference type="ARBA" id="ARBA00022519"/>
    </source>
</evidence>
<proteinExistence type="predicted"/>
<dbReference type="PANTHER" id="PTHR34990:SF2">
    <property type="entry name" value="BLL8164 PROTEIN"/>
    <property type="match status" value="1"/>
</dbReference>
<keyword evidence="1" id="KW-1003">Cell membrane</keyword>
<name>A0A426DI74_9FIRM</name>
<dbReference type="GO" id="GO:0008758">
    <property type="term" value="F:UDP-2,3-diacylglucosamine hydrolase activity"/>
    <property type="evidence" value="ECO:0007669"/>
    <property type="project" value="TreeGrafter"/>
</dbReference>
<reference evidence="7" key="1">
    <citation type="submission" date="2018-10" db="EMBL/GenBank/DDBJ databases">
        <title>Schaedlerella arabinophila gen. nov. sp. nov., isolated from the mouse intestinal tract and comparative analysis with the genome of the closely related altered Schaedler flora strain ASF502.</title>
        <authorList>
            <person name="Miyake S."/>
            <person name="Soh M."/>
            <person name="Seedorf H."/>
        </authorList>
    </citation>
    <scope>NUCLEOTIDE SEQUENCE [LARGE SCALE GENOMIC DNA]</scope>
    <source>
        <strain evidence="7">DSM 106076</strain>
    </source>
</reference>
<dbReference type="GO" id="GO:0009245">
    <property type="term" value="P:lipid A biosynthetic process"/>
    <property type="evidence" value="ECO:0007669"/>
    <property type="project" value="TreeGrafter"/>
</dbReference>
<dbReference type="Pfam" id="PF00149">
    <property type="entry name" value="Metallophos"/>
    <property type="match status" value="1"/>
</dbReference>